<keyword evidence="1" id="KW-0472">Membrane</keyword>
<evidence type="ECO:0000256" key="1">
    <source>
        <dbReference type="SAM" id="Phobius"/>
    </source>
</evidence>
<protein>
    <submittedName>
        <fullName evidence="2">Uncharacterized protein</fullName>
    </submittedName>
</protein>
<reference evidence="2" key="1">
    <citation type="journal article" date="2023" name="Mol. Biol. Evol.">
        <title>Third-Generation Sequencing Reveals the Adaptive Role of the Epigenome in Three Deep-Sea Polychaetes.</title>
        <authorList>
            <person name="Perez M."/>
            <person name="Aroh O."/>
            <person name="Sun Y."/>
            <person name="Lan Y."/>
            <person name="Juniper S.K."/>
            <person name="Young C.R."/>
            <person name="Angers B."/>
            <person name="Qian P.Y."/>
        </authorList>
    </citation>
    <scope>NUCLEOTIDE SEQUENCE</scope>
    <source>
        <strain evidence="2">P08H-3</strain>
    </source>
</reference>
<comment type="caution">
    <text evidence="2">The sequence shown here is derived from an EMBL/GenBank/DDBJ whole genome shotgun (WGS) entry which is preliminary data.</text>
</comment>
<sequence length="63" mass="7149">MALIAMIIFAMFYDNGYNEDGQLYLEYFSGCFLIVILSGSITIVNSSLTLYGVWPPKTNRIYP</sequence>
<proteinExistence type="predicted"/>
<keyword evidence="3" id="KW-1185">Reference proteome</keyword>
<feature type="transmembrane region" description="Helical" evidence="1">
    <location>
        <begin position="32"/>
        <end position="54"/>
    </location>
</feature>
<dbReference type="EMBL" id="JAODUP010000257">
    <property type="protein sequence ID" value="KAK2154786.1"/>
    <property type="molecule type" value="Genomic_DNA"/>
</dbReference>
<organism evidence="2 3">
    <name type="scientific">Paralvinella palmiformis</name>
    <dbReference type="NCBI Taxonomy" id="53620"/>
    <lineage>
        <taxon>Eukaryota</taxon>
        <taxon>Metazoa</taxon>
        <taxon>Spiralia</taxon>
        <taxon>Lophotrochozoa</taxon>
        <taxon>Annelida</taxon>
        <taxon>Polychaeta</taxon>
        <taxon>Sedentaria</taxon>
        <taxon>Canalipalpata</taxon>
        <taxon>Terebellida</taxon>
        <taxon>Terebelliformia</taxon>
        <taxon>Alvinellidae</taxon>
        <taxon>Paralvinella</taxon>
    </lineage>
</organism>
<dbReference type="Proteomes" id="UP001208570">
    <property type="component" value="Unassembled WGS sequence"/>
</dbReference>
<keyword evidence="1" id="KW-0812">Transmembrane</keyword>
<keyword evidence="1" id="KW-1133">Transmembrane helix</keyword>
<evidence type="ECO:0000313" key="2">
    <source>
        <dbReference type="EMBL" id="KAK2154786.1"/>
    </source>
</evidence>
<name>A0AAD9JKJ4_9ANNE</name>
<evidence type="ECO:0000313" key="3">
    <source>
        <dbReference type="Proteomes" id="UP001208570"/>
    </source>
</evidence>
<gene>
    <name evidence="2" type="ORF">LSH36_257g02036</name>
</gene>
<dbReference type="AlphaFoldDB" id="A0AAD9JKJ4"/>
<accession>A0AAD9JKJ4</accession>